<dbReference type="InterPro" id="IPR029063">
    <property type="entry name" value="SAM-dependent_MTases_sf"/>
</dbReference>
<reference evidence="1" key="1">
    <citation type="journal article" date="2021" name="Nat. Commun.">
        <title>Genetic determinants of endophytism in the Arabidopsis root mycobiome.</title>
        <authorList>
            <person name="Mesny F."/>
            <person name="Miyauchi S."/>
            <person name="Thiergart T."/>
            <person name="Pickel B."/>
            <person name="Atanasova L."/>
            <person name="Karlsson M."/>
            <person name="Huettel B."/>
            <person name="Barry K.W."/>
            <person name="Haridas S."/>
            <person name="Chen C."/>
            <person name="Bauer D."/>
            <person name="Andreopoulos W."/>
            <person name="Pangilinan J."/>
            <person name="LaButti K."/>
            <person name="Riley R."/>
            <person name="Lipzen A."/>
            <person name="Clum A."/>
            <person name="Drula E."/>
            <person name="Henrissat B."/>
            <person name="Kohler A."/>
            <person name="Grigoriev I.V."/>
            <person name="Martin F.M."/>
            <person name="Hacquard S."/>
        </authorList>
    </citation>
    <scope>NUCLEOTIDE SEQUENCE</scope>
    <source>
        <strain evidence="1">MPI-CAGE-CH-0230</strain>
    </source>
</reference>
<proteinExistence type="predicted"/>
<comment type="caution">
    <text evidence="1">The sequence shown here is derived from an EMBL/GenBank/DDBJ whole genome shotgun (WGS) entry which is preliminary data.</text>
</comment>
<sequence length="322" mass="34299">MSTSTTANNNSSADVLSAADAPRLAKYHLHEPQHFQVELVQAEHRIRLINAWNSLSSPAAAVVIKPGARVLELGCGQGTATTVLAEAVGPDGHVDAVDPGSLDYGAPLTLGQAQKHISENSPVGKRISWHQATPEDFLASTKEVEDGGKPQHWDVAVLAHCIWYFADSAVLASVLASLRGRVDKLLIAEHAMHATNPAAVPHVLSIVARGMSESFRAQTESDENVRTPVGPRVIKEVAGGQSGGGWKLVGETSVVPDAGMLDGSWEVGTVMSQYFVDQVEKYVDNARTKEVIMTARDTVISAVKALNGVEPASMDVWVSVFE</sequence>
<dbReference type="CDD" id="cd02440">
    <property type="entry name" value="AdoMet_MTases"/>
    <property type="match status" value="1"/>
</dbReference>
<keyword evidence="2" id="KW-1185">Reference proteome</keyword>
<dbReference type="GO" id="GO:0008168">
    <property type="term" value="F:methyltransferase activity"/>
    <property type="evidence" value="ECO:0007669"/>
    <property type="project" value="UniProtKB-KW"/>
</dbReference>
<name>A0A9P8YM69_9PEZI</name>
<dbReference type="RefSeq" id="XP_046019615.1">
    <property type="nucleotide sequence ID" value="XM_046160039.1"/>
</dbReference>
<dbReference type="GeneID" id="70189585"/>
<dbReference type="GO" id="GO:0032259">
    <property type="term" value="P:methylation"/>
    <property type="evidence" value="ECO:0007669"/>
    <property type="project" value="UniProtKB-KW"/>
</dbReference>
<dbReference type="AlphaFoldDB" id="A0A9P8YM69"/>
<protein>
    <submittedName>
        <fullName evidence="1">SAM-dependent methyltransferase</fullName>
    </submittedName>
</protein>
<evidence type="ECO:0000313" key="1">
    <source>
        <dbReference type="EMBL" id="KAH7041560.1"/>
    </source>
</evidence>
<gene>
    <name evidence="1" type="ORF">B0I36DRAFT_371717</name>
</gene>
<evidence type="ECO:0000313" key="2">
    <source>
        <dbReference type="Proteomes" id="UP000756346"/>
    </source>
</evidence>
<dbReference type="Pfam" id="PF01135">
    <property type="entry name" value="PCMT"/>
    <property type="match status" value="1"/>
</dbReference>
<dbReference type="Proteomes" id="UP000756346">
    <property type="component" value="Unassembled WGS sequence"/>
</dbReference>
<dbReference type="SUPFAM" id="SSF53335">
    <property type="entry name" value="S-adenosyl-L-methionine-dependent methyltransferases"/>
    <property type="match status" value="1"/>
</dbReference>
<keyword evidence="1" id="KW-0489">Methyltransferase</keyword>
<keyword evidence="1" id="KW-0808">Transferase</keyword>
<accession>A0A9P8YM69</accession>
<dbReference type="Gene3D" id="3.40.50.150">
    <property type="entry name" value="Vaccinia Virus protein VP39"/>
    <property type="match status" value="1"/>
</dbReference>
<dbReference type="OrthoDB" id="8300214at2759"/>
<organism evidence="1 2">
    <name type="scientific">Microdochium trichocladiopsis</name>
    <dbReference type="NCBI Taxonomy" id="1682393"/>
    <lineage>
        <taxon>Eukaryota</taxon>
        <taxon>Fungi</taxon>
        <taxon>Dikarya</taxon>
        <taxon>Ascomycota</taxon>
        <taxon>Pezizomycotina</taxon>
        <taxon>Sordariomycetes</taxon>
        <taxon>Xylariomycetidae</taxon>
        <taxon>Xylariales</taxon>
        <taxon>Microdochiaceae</taxon>
        <taxon>Microdochium</taxon>
    </lineage>
</organism>
<dbReference type="EMBL" id="JAGTJQ010000001">
    <property type="protein sequence ID" value="KAH7041560.1"/>
    <property type="molecule type" value="Genomic_DNA"/>
</dbReference>